<evidence type="ECO:0000313" key="2">
    <source>
        <dbReference type="Proteomes" id="UP000233551"/>
    </source>
</evidence>
<keyword evidence="2" id="KW-1185">Reference proteome</keyword>
<organism evidence="1 2">
    <name type="scientific">Punica granatum</name>
    <name type="common">Pomegranate</name>
    <dbReference type="NCBI Taxonomy" id="22663"/>
    <lineage>
        <taxon>Eukaryota</taxon>
        <taxon>Viridiplantae</taxon>
        <taxon>Streptophyta</taxon>
        <taxon>Embryophyta</taxon>
        <taxon>Tracheophyta</taxon>
        <taxon>Spermatophyta</taxon>
        <taxon>Magnoliopsida</taxon>
        <taxon>eudicotyledons</taxon>
        <taxon>Gunneridae</taxon>
        <taxon>Pentapetalae</taxon>
        <taxon>rosids</taxon>
        <taxon>malvids</taxon>
        <taxon>Myrtales</taxon>
        <taxon>Lythraceae</taxon>
        <taxon>Punica</taxon>
    </lineage>
</organism>
<dbReference type="EMBL" id="PGOL01003996">
    <property type="protein sequence ID" value="PKI38845.1"/>
    <property type="molecule type" value="Genomic_DNA"/>
</dbReference>
<proteinExistence type="predicted"/>
<comment type="caution">
    <text evidence="1">The sequence shown here is derived from an EMBL/GenBank/DDBJ whole genome shotgun (WGS) entry which is preliminary data.</text>
</comment>
<evidence type="ECO:0000313" key="1">
    <source>
        <dbReference type="EMBL" id="PKI38845.1"/>
    </source>
</evidence>
<dbReference type="Proteomes" id="UP000233551">
    <property type="component" value="Unassembled WGS sequence"/>
</dbReference>
<sequence length="101" mass="10951">MVAIMKLMMPAPEAKINRVVDDEEQLDGGTSSPSILKNMIKVIEFESEVKVVPVASAAKVELAPEAEPGLKAELVLEAEFMLKAELTLEAGPFLAWKLEKG</sequence>
<reference evidence="1 2" key="1">
    <citation type="submission" date="2017-11" db="EMBL/GenBank/DDBJ databases">
        <title>De-novo sequencing of pomegranate (Punica granatum L.) genome.</title>
        <authorList>
            <person name="Akparov Z."/>
            <person name="Amiraslanov A."/>
            <person name="Hajiyeva S."/>
            <person name="Abbasov M."/>
            <person name="Kaur K."/>
            <person name="Hamwieh A."/>
            <person name="Solovyev V."/>
            <person name="Salamov A."/>
            <person name="Braich B."/>
            <person name="Kosarev P."/>
            <person name="Mahmoud A."/>
            <person name="Hajiyev E."/>
            <person name="Babayeva S."/>
            <person name="Izzatullayeva V."/>
            <person name="Mammadov A."/>
            <person name="Mammadov A."/>
            <person name="Sharifova S."/>
            <person name="Ojaghi J."/>
            <person name="Eynullazada K."/>
            <person name="Bayramov B."/>
            <person name="Abdulazimova A."/>
            <person name="Shahmuradov I."/>
        </authorList>
    </citation>
    <scope>NUCLEOTIDE SEQUENCE [LARGE SCALE GENOMIC DNA]</scope>
    <source>
        <strain evidence="2">cv. AG2017</strain>
        <tissue evidence="1">Leaf</tissue>
    </source>
</reference>
<gene>
    <name evidence="1" type="ORF">CRG98_040764</name>
</gene>
<accession>A0A2I0I4B2</accession>
<name>A0A2I0I4B2_PUNGR</name>
<dbReference type="AlphaFoldDB" id="A0A2I0I4B2"/>
<protein>
    <submittedName>
        <fullName evidence="1">Uncharacterized protein</fullName>
    </submittedName>
</protein>